<dbReference type="PANTHER" id="PTHR33745:SF1">
    <property type="entry name" value="RSBT ANTAGONIST PROTEIN RSBS"/>
    <property type="match status" value="1"/>
</dbReference>
<sequence length="81" mass="8760">MEGVPVMPLGRVVLAGVQREVTDHVVGALREELLAQVTARRARVVVIDVSGFQVFDSYVSRVLTETAQALRLLSARMVVAG</sequence>
<dbReference type="EMBL" id="VSRQ01000009">
    <property type="protein sequence ID" value="TYK44116.1"/>
    <property type="molecule type" value="Genomic_DNA"/>
</dbReference>
<gene>
    <name evidence="2" type="ORF">FXF68_36025</name>
</gene>
<evidence type="ECO:0000313" key="3">
    <source>
        <dbReference type="Proteomes" id="UP000323505"/>
    </source>
</evidence>
<comment type="caution">
    <text evidence="2">The sequence shown here is derived from an EMBL/GenBank/DDBJ whole genome shotgun (WGS) entry which is preliminary data.</text>
</comment>
<reference evidence="2 3" key="1">
    <citation type="submission" date="2019-08" db="EMBL/GenBank/DDBJ databases">
        <title>Actinomadura sp. nov. CYP1-5 isolated from mountain soil.</title>
        <authorList>
            <person name="Songsumanus A."/>
            <person name="Kuncharoen N."/>
            <person name="Kudo T."/>
            <person name="Yuki M."/>
            <person name="Igarashi Y."/>
            <person name="Tanasupawat S."/>
        </authorList>
    </citation>
    <scope>NUCLEOTIDE SEQUENCE [LARGE SCALE GENOMIC DNA]</scope>
    <source>
        <strain evidence="2 3">CYP1-5</strain>
    </source>
</reference>
<dbReference type="PROSITE" id="PS50801">
    <property type="entry name" value="STAS"/>
    <property type="match status" value="1"/>
</dbReference>
<evidence type="ECO:0000259" key="1">
    <source>
        <dbReference type="PROSITE" id="PS50801"/>
    </source>
</evidence>
<dbReference type="PANTHER" id="PTHR33745">
    <property type="entry name" value="RSBT ANTAGONIST PROTEIN RSBS-RELATED"/>
    <property type="match status" value="1"/>
</dbReference>
<dbReference type="InterPro" id="IPR036513">
    <property type="entry name" value="STAS_dom_sf"/>
</dbReference>
<proteinExistence type="predicted"/>
<dbReference type="Gene3D" id="3.30.750.24">
    <property type="entry name" value="STAS domain"/>
    <property type="match status" value="1"/>
</dbReference>
<evidence type="ECO:0000313" key="2">
    <source>
        <dbReference type="EMBL" id="TYK44116.1"/>
    </source>
</evidence>
<dbReference type="InterPro" id="IPR002645">
    <property type="entry name" value="STAS_dom"/>
</dbReference>
<dbReference type="AlphaFoldDB" id="A0A5D3F8G2"/>
<accession>A0A5D3F8G2</accession>
<organism evidence="2 3">
    <name type="scientific">Actinomadura decatromicini</name>
    <dbReference type="NCBI Taxonomy" id="2604572"/>
    <lineage>
        <taxon>Bacteria</taxon>
        <taxon>Bacillati</taxon>
        <taxon>Actinomycetota</taxon>
        <taxon>Actinomycetes</taxon>
        <taxon>Streptosporangiales</taxon>
        <taxon>Thermomonosporaceae</taxon>
        <taxon>Actinomadura</taxon>
    </lineage>
</organism>
<dbReference type="Pfam" id="PF01740">
    <property type="entry name" value="STAS"/>
    <property type="match status" value="1"/>
</dbReference>
<feature type="domain" description="STAS" evidence="1">
    <location>
        <begin position="29"/>
        <end position="81"/>
    </location>
</feature>
<dbReference type="Proteomes" id="UP000323505">
    <property type="component" value="Unassembled WGS sequence"/>
</dbReference>
<keyword evidence="3" id="KW-1185">Reference proteome</keyword>
<name>A0A5D3F8G2_9ACTN</name>
<dbReference type="SUPFAM" id="SSF52091">
    <property type="entry name" value="SpoIIaa-like"/>
    <property type="match status" value="1"/>
</dbReference>
<protein>
    <recommendedName>
        <fullName evidence="1">STAS domain-containing protein</fullName>
    </recommendedName>
</protein>
<dbReference type="RefSeq" id="WP_148767303.1">
    <property type="nucleotide sequence ID" value="NZ_VSRQ01000009.1"/>
</dbReference>
<dbReference type="InterPro" id="IPR051932">
    <property type="entry name" value="Bact_StressResp_Reg"/>
</dbReference>